<feature type="compositionally biased region" description="Polar residues" evidence="14">
    <location>
        <begin position="185"/>
        <end position="194"/>
    </location>
</feature>
<dbReference type="InterPro" id="IPR009060">
    <property type="entry name" value="UBA-like_sf"/>
</dbReference>
<feature type="compositionally biased region" description="Polar residues" evidence="14">
    <location>
        <begin position="534"/>
        <end position="546"/>
    </location>
</feature>
<feature type="compositionally biased region" description="Basic and acidic residues" evidence="14">
    <location>
        <begin position="296"/>
        <end position="306"/>
    </location>
</feature>
<dbReference type="InterPro" id="IPR015940">
    <property type="entry name" value="UBA"/>
</dbReference>
<feature type="compositionally biased region" description="Basic and acidic residues" evidence="14">
    <location>
        <begin position="553"/>
        <end position="580"/>
    </location>
</feature>
<evidence type="ECO:0000256" key="4">
    <source>
        <dbReference type="ARBA" id="ARBA00013421"/>
    </source>
</evidence>
<keyword evidence="5" id="KW-0507">mRNA processing</keyword>
<keyword evidence="18" id="KW-1185">Reference proteome</keyword>
<feature type="compositionally biased region" description="Low complexity" evidence="14">
    <location>
        <begin position="603"/>
        <end position="614"/>
    </location>
</feature>
<evidence type="ECO:0000256" key="12">
    <source>
        <dbReference type="ARBA" id="ARBA00041083"/>
    </source>
</evidence>
<dbReference type="InterPro" id="IPR047379">
    <property type="entry name" value="Tudor_TDRD3"/>
</dbReference>
<dbReference type="Gene3D" id="2.40.50.770">
    <property type="entry name" value="RecQ-mediated genome instability protein Rmi1, C-terminal domain"/>
    <property type="match status" value="1"/>
</dbReference>
<feature type="domain" description="Tudor" evidence="16">
    <location>
        <begin position="630"/>
        <end position="690"/>
    </location>
</feature>
<keyword evidence="9" id="KW-0539">Nucleus</keyword>
<dbReference type="OrthoDB" id="434939at2759"/>
<evidence type="ECO:0000256" key="3">
    <source>
        <dbReference type="ARBA" id="ARBA00005371"/>
    </source>
</evidence>
<reference evidence="17" key="1">
    <citation type="submission" date="2021-10" db="EMBL/GenBank/DDBJ databases">
        <title>Tropical sea cucumber genome reveals ecological adaptation and Cuvierian tubules defense mechanism.</title>
        <authorList>
            <person name="Chen T."/>
        </authorList>
    </citation>
    <scope>NUCLEOTIDE SEQUENCE</scope>
    <source>
        <strain evidence="17">Nanhai2018</strain>
        <tissue evidence="17">Muscle</tissue>
    </source>
</reference>
<dbReference type="PROSITE" id="PS50030">
    <property type="entry name" value="UBA"/>
    <property type="match status" value="1"/>
</dbReference>
<dbReference type="Proteomes" id="UP001152320">
    <property type="component" value="Chromosome 15"/>
</dbReference>
<dbReference type="InterPro" id="IPR042470">
    <property type="entry name" value="RMI1_N_C_sf"/>
</dbReference>
<feature type="region of interest" description="Disordered" evidence="14">
    <location>
        <begin position="339"/>
        <end position="618"/>
    </location>
</feature>
<dbReference type="PANTHER" id="PTHR13681">
    <property type="entry name" value="SURVIVAL OF MOTOR NEURON-RELATED-SPLICING FACTOR 30-RELATED"/>
    <property type="match status" value="1"/>
</dbReference>
<sequence>MEAQLKNKGWFLTNEGMELCKEGLVKPSVDTLTQRALDIDLRLLSCGNQDDANKGKTDSVQGPLILQIQKIRNVAAPKINEDSNYAPKLLRIQLSDGRNTYSGLVLHSIPKIDMNSPPGTKILIKGNLALKQGLMLLDQNNTKVLGGHVDEMVERWKLAKSLSQLTRATKVEGAPPPWVPFGQRNKLSATQKNSHSIKGKNHEHWYQVMGMDTGSKKSLDTNQKDPTETDKAFEEQRKAAIQELGKHQSKKFGGGKAVPSNQDRQKEFKKANAERQDSSNAGNNNKSSQPQGIYRDLSHDSNKPDERDVQMLTSMGFDRDASITALKKTNGNVDAAVDAILSGGGDSRGSGYRGQGFHSRGGGQGAGRGSSDSRRGGRNFDSRSGGRGSDSRGRGRGSDSRRRRNDDDNDNEEYPSQPSGAATLFDFVESKLGTDSSKGKSTSNYNSGSERSRNYAREQPPSVKESGIRFVHGTENRRGDDRKGGSSKDESFVRSNQTTENRRGQNQKKPNPRQYDSHPQNDRGPSGRTRPEKGTSQSNARSNSYTLPPRFQKLQEAESKKTPSSNQEDRERGSSQRKDAGPGPSQQDTPHLNGKPNQGPHRGSGSFRSQQRSSNPNYEQISAEENAMIQWNIGDICLAKYWEDNGFYNATITAMHPSGKTCVVHFMEYGNQEEVFVSDILPLQNQSWGGMPGPHQFPPPNHMMVPPHFQDSRGNFQRGRYNPNHGNGHYYQGRR</sequence>
<evidence type="ECO:0000256" key="8">
    <source>
        <dbReference type="ARBA" id="ARBA00023187"/>
    </source>
</evidence>
<dbReference type="SMART" id="SM01161">
    <property type="entry name" value="DUF1767"/>
    <property type="match status" value="1"/>
</dbReference>
<comment type="function">
    <text evidence="10">Scaffolding protein that specifically recognizes and binds dimethylarginine-containing proteins. Plays a role in the regulation of translation of target mRNAs by binding Arg/Gly-rich motifs (GAR) in dimethylarginine-containing proteins. In nucleus, acts as a coactivator: recognizes and binds asymmetric dimethylation on the core histone tails associated with transcriptional activation (H3R17me2a and H4R3me2a) and recruits proteins at these arginine-methylated loci. In cytoplasm, acts as an antiviral factor that participates in the assembly of stress granules together with G3BP1.</text>
</comment>
<dbReference type="InterPro" id="IPR010304">
    <property type="entry name" value="SMN_Tudor"/>
</dbReference>
<dbReference type="CDD" id="cd20413">
    <property type="entry name" value="Tudor_TDRD3"/>
    <property type="match status" value="1"/>
</dbReference>
<keyword evidence="6" id="KW-0747">Spliceosome</keyword>
<dbReference type="SUPFAM" id="SSF46934">
    <property type="entry name" value="UBA-like"/>
    <property type="match status" value="1"/>
</dbReference>
<dbReference type="GO" id="GO:0005737">
    <property type="term" value="C:cytoplasm"/>
    <property type="evidence" value="ECO:0007669"/>
    <property type="project" value="InterPro"/>
</dbReference>
<dbReference type="GO" id="GO:0006397">
    <property type="term" value="P:mRNA processing"/>
    <property type="evidence" value="ECO:0007669"/>
    <property type="project" value="UniProtKB-KW"/>
</dbReference>
<dbReference type="GO" id="GO:0008380">
    <property type="term" value="P:RNA splicing"/>
    <property type="evidence" value="ECO:0007669"/>
    <property type="project" value="UniProtKB-KW"/>
</dbReference>
<evidence type="ECO:0000256" key="7">
    <source>
        <dbReference type="ARBA" id="ARBA00022853"/>
    </source>
</evidence>
<evidence type="ECO:0000256" key="2">
    <source>
        <dbReference type="ARBA" id="ARBA00004408"/>
    </source>
</evidence>
<dbReference type="SUPFAM" id="SSF63748">
    <property type="entry name" value="Tudor/PWWP/MBT"/>
    <property type="match status" value="1"/>
</dbReference>
<protein>
    <recommendedName>
        <fullName evidence="12">Survival of motor neuron-related-splicing factor 30</fullName>
    </recommendedName>
    <alternativeName>
        <fullName evidence="13">Survival motor neuron domain-containing protein 1</fullName>
    </alternativeName>
    <alternativeName>
        <fullName evidence="4">Tudor domain-containing protein 3</fullName>
    </alternativeName>
</protein>
<dbReference type="GO" id="GO:0016607">
    <property type="term" value="C:nuclear speck"/>
    <property type="evidence" value="ECO:0007669"/>
    <property type="project" value="UniProtKB-SubCell"/>
</dbReference>
<evidence type="ECO:0000259" key="15">
    <source>
        <dbReference type="PROSITE" id="PS50030"/>
    </source>
</evidence>
<feature type="compositionally biased region" description="Basic and acidic residues" evidence="14">
    <location>
        <begin position="472"/>
        <end position="492"/>
    </location>
</feature>
<dbReference type="InterPro" id="IPR013894">
    <property type="entry name" value="RMI1_OB"/>
</dbReference>
<comment type="function">
    <text evidence="11">Involved in spliceosome assembly.</text>
</comment>
<evidence type="ECO:0000256" key="13">
    <source>
        <dbReference type="ARBA" id="ARBA00042567"/>
    </source>
</evidence>
<name>A0A9Q1BJU8_HOLLE</name>
<organism evidence="17 18">
    <name type="scientific">Holothuria leucospilota</name>
    <name type="common">Black long sea cucumber</name>
    <name type="synonym">Mertensiothuria leucospilota</name>
    <dbReference type="NCBI Taxonomy" id="206669"/>
    <lineage>
        <taxon>Eukaryota</taxon>
        <taxon>Metazoa</taxon>
        <taxon>Echinodermata</taxon>
        <taxon>Eleutherozoa</taxon>
        <taxon>Echinozoa</taxon>
        <taxon>Holothuroidea</taxon>
        <taxon>Aspidochirotacea</taxon>
        <taxon>Aspidochirotida</taxon>
        <taxon>Holothuriidae</taxon>
        <taxon>Holothuria</taxon>
    </lineage>
</organism>
<dbReference type="GO" id="GO:0006325">
    <property type="term" value="P:chromatin organization"/>
    <property type="evidence" value="ECO:0007669"/>
    <property type="project" value="UniProtKB-KW"/>
</dbReference>
<evidence type="ECO:0000313" key="17">
    <source>
        <dbReference type="EMBL" id="KAJ8027814.1"/>
    </source>
</evidence>
<comment type="caution">
    <text evidence="17">The sequence shown here is derived from an EMBL/GenBank/DDBJ whole genome shotgun (WGS) entry which is preliminary data.</text>
</comment>
<feature type="compositionally biased region" description="Basic and acidic residues" evidence="14">
    <location>
        <begin position="371"/>
        <end position="381"/>
    </location>
</feature>
<evidence type="ECO:0000256" key="10">
    <source>
        <dbReference type="ARBA" id="ARBA00035105"/>
    </source>
</evidence>
<dbReference type="SMART" id="SM00165">
    <property type="entry name" value="UBA"/>
    <property type="match status" value="1"/>
</dbReference>
<evidence type="ECO:0000256" key="11">
    <source>
        <dbReference type="ARBA" id="ARBA00037618"/>
    </source>
</evidence>
<dbReference type="Gene3D" id="1.10.8.10">
    <property type="entry name" value="DNA helicase RuvA subunit, C-terminal domain"/>
    <property type="match status" value="1"/>
</dbReference>
<keyword evidence="8" id="KW-0508">mRNA splicing</keyword>
<proteinExistence type="inferred from homology"/>
<dbReference type="EMBL" id="JAIZAY010000015">
    <property type="protein sequence ID" value="KAJ8027814.1"/>
    <property type="molecule type" value="Genomic_DNA"/>
</dbReference>
<feature type="compositionally biased region" description="Basic and acidic residues" evidence="14">
    <location>
        <begin position="263"/>
        <end position="277"/>
    </location>
</feature>
<feature type="domain" description="UBA" evidence="15">
    <location>
        <begin position="303"/>
        <end position="343"/>
    </location>
</feature>
<evidence type="ECO:0000256" key="14">
    <source>
        <dbReference type="SAM" id="MobiDB-lite"/>
    </source>
</evidence>
<evidence type="ECO:0000256" key="1">
    <source>
        <dbReference type="ARBA" id="ARBA00004324"/>
    </source>
</evidence>
<comment type="similarity">
    <text evidence="3">Belongs to the SMN family.</text>
</comment>
<dbReference type="Pfam" id="PF00627">
    <property type="entry name" value="UBA"/>
    <property type="match status" value="1"/>
</dbReference>
<keyword evidence="7" id="KW-0156">Chromatin regulator</keyword>
<dbReference type="GO" id="GO:0005681">
    <property type="term" value="C:spliceosomal complex"/>
    <property type="evidence" value="ECO:0007669"/>
    <property type="project" value="UniProtKB-KW"/>
</dbReference>
<dbReference type="GO" id="GO:0015030">
    <property type="term" value="C:Cajal body"/>
    <property type="evidence" value="ECO:0007669"/>
    <property type="project" value="UniProtKB-SubCell"/>
</dbReference>
<dbReference type="GO" id="GO:0003723">
    <property type="term" value="F:RNA binding"/>
    <property type="evidence" value="ECO:0007669"/>
    <property type="project" value="InterPro"/>
</dbReference>
<dbReference type="Pfam" id="PF08585">
    <property type="entry name" value="RMI1_N_C"/>
    <property type="match status" value="1"/>
</dbReference>
<dbReference type="Pfam" id="PF06003">
    <property type="entry name" value="SMN_Tudor"/>
    <property type="match status" value="1"/>
</dbReference>
<evidence type="ECO:0000259" key="16">
    <source>
        <dbReference type="PROSITE" id="PS50304"/>
    </source>
</evidence>
<evidence type="ECO:0000256" key="5">
    <source>
        <dbReference type="ARBA" id="ARBA00022664"/>
    </source>
</evidence>
<accession>A0A9Q1BJU8</accession>
<dbReference type="Gene3D" id="2.30.30.140">
    <property type="match status" value="1"/>
</dbReference>
<feature type="compositionally biased region" description="Basic and acidic residues" evidence="14">
    <location>
        <begin position="389"/>
        <end position="406"/>
    </location>
</feature>
<evidence type="ECO:0000256" key="6">
    <source>
        <dbReference type="ARBA" id="ARBA00022728"/>
    </source>
</evidence>
<dbReference type="SMART" id="SM00333">
    <property type="entry name" value="TUDOR"/>
    <property type="match status" value="1"/>
</dbReference>
<comment type="subcellular location">
    <subcellularLocation>
        <location evidence="1">Nucleus speckle</location>
    </subcellularLocation>
    <subcellularLocation>
        <location evidence="2">Nucleus</location>
        <location evidence="2">Cajal body</location>
    </subcellularLocation>
</comment>
<dbReference type="PANTHER" id="PTHR13681:SF24">
    <property type="entry name" value="TUDOR DOMAIN-CONTAINING PROTEIN 3"/>
    <property type="match status" value="1"/>
</dbReference>
<dbReference type="InterPro" id="IPR002999">
    <property type="entry name" value="Tudor"/>
</dbReference>
<feature type="region of interest" description="Disordered" evidence="14">
    <location>
        <begin position="244"/>
        <end position="306"/>
    </location>
</feature>
<gene>
    <name evidence="17" type="ORF">HOLleu_29878</name>
</gene>
<feature type="compositionally biased region" description="Gly residues" evidence="14">
    <location>
        <begin position="342"/>
        <end position="368"/>
    </location>
</feature>
<feature type="compositionally biased region" description="Polar residues" evidence="14">
    <location>
        <begin position="278"/>
        <end position="291"/>
    </location>
</feature>
<feature type="compositionally biased region" description="Polar residues" evidence="14">
    <location>
        <begin position="433"/>
        <end position="449"/>
    </location>
</feature>
<evidence type="ECO:0000313" key="18">
    <source>
        <dbReference type="Proteomes" id="UP001152320"/>
    </source>
</evidence>
<dbReference type="PROSITE" id="PS50304">
    <property type="entry name" value="TUDOR"/>
    <property type="match status" value="1"/>
</dbReference>
<feature type="region of interest" description="Disordered" evidence="14">
    <location>
        <begin position="173"/>
        <end position="201"/>
    </location>
</feature>
<evidence type="ECO:0000256" key="9">
    <source>
        <dbReference type="ARBA" id="ARBA00023242"/>
    </source>
</evidence>
<dbReference type="AlphaFoldDB" id="A0A9Q1BJU8"/>